<keyword evidence="5" id="KW-1003">Cell membrane</keyword>
<keyword evidence="10" id="KW-1185">Reference proteome</keyword>
<gene>
    <name evidence="9" type="ORF">F0562_003039</name>
</gene>
<proteinExistence type="inferred from homology"/>
<evidence type="ECO:0000256" key="5">
    <source>
        <dbReference type="ARBA" id="ARBA00022475"/>
    </source>
</evidence>
<sequence>MYNWDKSLREDRLRRNPKNPSFSSSLLDEIYRRIDGGNEKCEELKLYKDNIAKKHSNGGGGGGGLKAKTNGNRIEDKETGSLRRACLMEKWMEKKDSEKVSARRRKSLPELEGKSQHDNDPLFFSSSSSSSDSSFGGFSSSETESFGSAKSKTSCVTTQRLKPVRTSVSAQPEPAQASQSEFYMFDDYHHWKNHEDLKNDEGLIKLKLRALKIYNNLKKVKQPISPGGRIASFLNSLFTNGSAKKTKNLSSIGGYGDASLERKSKSTQASTCSSASSFSRSCLSKTSQNSREKSNNGVKRKVRFYPVTVIVDEECRPCGHKCIYEEDPKKYARLPQLRSNEEELRLHFMEKNRKMEETARDLLKGYSNQKKSDFMVRNVGDEEYEDDAASDSSSDLFELDHLAFMGNNRNEVGVLVEQDIKIEAFLCPIDIYPKTLTCDHTLAGNCTNNY</sequence>
<comment type="function">
    <text evidence="1">Involved in auxin transport. Regulator of the auxin signaling pathway.</text>
</comment>
<dbReference type="PANTHER" id="PTHR33541">
    <property type="entry name" value="PROTEIN BIG GRAIN 1-LIKE A-RELATED"/>
    <property type="match status" value="1"/>
</dbReference>
<evidence type="ECO:0000256" key="8">
    <source>
        <dbReference type="SAM" id="MobiDB-lite"/>
    </source>
</evidence>
<feature type="compositionally biased region" description="Polar residues" evidence="8">
    <location>
        <begin position="150"/>
        <end position="175"/>
    </location>
</feature>
<dbReference type="GO" id="GO:0005886">
    <property type="term" value="C:plasma membrane"/>
    <property type="evidence" value="ECO:0007669"/>
    <property type="project" value="UniProtKB-SubCell"/>
</dbReference>
<evidence type="ECO:0008006" key="11">
    <source>
        <dbReference type="Google" id="ProtNLM"/>
    </source>
</evidence>
<organism evidence="9 10">
    <name type="scientific">Nyssa sinensis</name>
    <dbReference type="NCBI Taxonomy" id="561372"/>
    <lineage>
        <taxon>Eukaryota</taxon>
        <taxon>Viridiplantae</taxon>
        <taxon>Streptophyta</taxon>
        <taxon>Embryophyta</taxon>
        <taxon>Tracheophyta</taxon>
        <taxon>Spermatophyta</taxon>
        <taxon>Magnoliopsida</taxon>
        <taxon>eudicotyledons</taxon>
        <taxon>Gunneridae</taxon>
        <taxon>Pentapetalae</taxon>
        <taxon>asterids</taxon>
        <taxon>Cornales</taxon>
        <taxon>Nyssaceae</taxon>
        <taxon>Nyssa</taxon>
    </lineage>
</organism>
<dbReference type="Proteomes" id="UP000325577">
    <property type="component" value="Linkage Group LG1"/>
</dbReference>
<dbReference type="OrthoDB" id="680041at2759"/>
<dbReference type="AlphaFoldDB" id="A0A5J5BX92"/>
<evidence type="ECO:0000256" key="6">
    <source>
        <dbReference type="ARBA" id="ARBA00023136"/>
    </source>
</evidence>
<dbReference type="InterPro" id="IPR039621">
    <property type="entry name" value="BG1-like"/>
</dbReference>
<comment type="similarity">
    <text evidence="3">Belongs to the BIG GRAIN 1 (BG1) plant protein family.</text>
</comment>
<reference evidence="9 10" key="1">
    <citation type="submission" date="2019-09" db="EMBL/GenBank/DDBJ databases">
        <title>A chromosome-level genome assembly of the Chinese tupelo Nyssa sinensis.</title>
        <authorList>
            <person name="Yang X."/>
            <person name="Kang M."/>
            <person name="Yang Y."/>
            <person name="Xiong H."/>
            <person name="Wang M."/>
            <person name="Zhang Z."/>
            <person name="Wang Z."/>
            <person name="Wu H."/>
            <person name="Ma T."/>
            <person name="Liu J."/>
            <person name="Xi Z."/>
        </authorList>
    </citation>
    <scope>NUCLEOTIDE SEQUENCE [LARGE SCALE GENOMIC DNA]</scope>
    <source>
        <strain evidence="9">J267</strain>
        <tissue evidence="9">Leaf</tissue>
    </source>
</reference>
<evidence type="ECO:0000256" key="2">
    <source>
        <dbReference type="ARBA" id="ARBA00004236"/>
    </source>
</evidence>
<evidence type="ECO:0000256" key="1">
    <source>
        <dbReference type="ARBA" id="ARBA00002281"/>
    </source>
</evidence>
<feature type="compositionally biased region" description="Low complexity" evidence="8">
    <location>
        <begin position="123"/>
        <end position="148"/>
    </location>
</feature>
<dbReference type="EMBL" id="CM018032">
    <property type="protein sequence ID" value="KAA8546222.1"/>
    <property type="molecule type" value="Genomic_DNA"/>
</dbReference>
<keyword evidence="7" id="KW-0927">Auxin signaling pathway</keyword>
<comment type="subcellular location">
    <subcellularLocation>
        <location evidence="2">Cell membrane</location>
    </subcellularLocation>
</comment>
<name>A0A5J5BX92_9ASTE</name>
<protein>
    <recommendedName>
        <fullName evidence="11">Protein BIG GRAIN 1-like A</fullName>
    </recommendedName>
</protein>
<keyword evidence="4" id="KW-0813">Transport</keyword>
<accession>A0A5J5BX92</accession>
<evidence type="ECO:0000256" key="7">
    <source>
        <dbReference type="ARBA" id="ARBA00023294"/>
    </source>
</evidence>
<feature type="region of interest" description="Disordered" evidence="8">
    <location>
        <begin position="97"/>
        <end position="175"/>
    </location>
</feature>
<feature type="compositionally biased region" description="Basic and acidic residues" evidence="8">
    <location>
        <begin position="97"/>
        <end position="120"/>
    </location>
</feature>
<feature type="compositionally biased region" description="Basic and acidic residues" evidence="8">
    <location>
        <begin position="1"/>
        <end position="14"/>
    </location>
</feature>
<evidence type="ECO:0000313" key="10">
    <source>
        <dbReference type="Proteomes" id="UP000325577"/>
    </source>
</evidence>
<evidence type="ECO:0000313" key="9">
    <source>
        <dbReference type="EMBL" id="KAA8546222.1"/>
    </source>
</evidence>
<dbReference type="PANTHER" id="PTHR33541:SF12">
    <property type="entry name" value="PROTEIN BIG GRAIN 1-LIKE A"/>
    <property type="match status" value="1"/>
</dbReference>
<evidence type="ECO:0000256" key="4">
    <source>
        <dbReference type="ARBA" id="ARBA00022448"/>
    </source>
</evidence>
<feature type="region of interest" description="Disordered" evidence="8">
    <location>
        <begin position="1"/>
        <end position="25"/>
    </location>
</feature>
<feature type="region of interest" description="Disordered" evidence="8">
    <location>
        <begin position="52"/>
        <end position="81"/>
    </location>
</feature>
<keyword evidence="6" id="KW-0472">Membrane</keyword>
<evidence type="ECO:0000256" key="3">
    <source>
        <dbReference type="ARBA" id="ARBA00010067"/>
    </source>
</evidence>
<dbReference type="GO" id="GO:0009734">
    <property type="term" value="P:auxin-activated signaling pathway"/>
    <property type="evidence" value="ECO:0007669"/>
    <property type="project" value="UniProtKB-KW"/>
</dbReference>